<protein>
    <submittedName>
        <fullName evidence="3">DEK_C domain-containing protein</fullName>
    </submittedName>
</protein>
<feature type="compositionally biased region" description="Polar residues" evidence="1">
    <location>
        <begin position="157"/>
        <end position="176"/>
    </location>
</feature>
<sequence>MRSNDTDSLHESRPGYNYKAHILVQIPQPHRSSAYISLPHMYGYSFVPGLNWTPPQTPIQIYQTPTHFFQAPTHMIETTYVLNQMLHNTQLSNYSSHFKKVVVYRQKKGGSDEDFLLRYAAAKEVMKSTTREYTEMQLKRIDIVAVSSEADDGEVSPESTSTIQIDNSDKSSQSESDLIVDHDLREKSRERLRNILDELNEMDVAGLTAGKVKELLRFHGLYKKSPDEIVEEFYS</sequence>
<accession>A0A0N4ZKY7</accession>
<evidence type="ECO:0000313" key="2">
    <source>
        <dbReference type="Proteomes" id="UP000038045"/>
    </source>
</evidence>
<dbReference type="Proteomes" id="UP000038045">
    <property type="component" value="Unplaced"/>
</dbReference>
<dbReference type="AlphaFoldDB" id="A0A0N4ZKY7"/>
<reference evidence="3" key="1">
    <citation type="submission" date="2017-02" db="UniProtKB">
        <authorList>
            <consortium name="WormBaseParasite"/>
        </authorList>
    </citation>
    <scope>IDENTIFICATION</scope>
</reference>
<feature type="region of interest" description="Disordered" evidence="1">
    <location>
        <begin position="149"/>
        <end position="183"/>
    </location>
</feature>
<dbReference type="WBParaSite" id="PTRK_0000877000.1">
    <property type="protein sequence ID" value="PTRK_0000877000.1"/>
    <property type="gene ID" value="PTRK_0000877000"/>
</dbReference>
<keyword evidence="2" id="KW-1185">Reference proteome</keyword>
<evidence type="ECO:0000313" key="3">
    <source>
        <dbReference type="WBParaSite" id="PTRK_0000877000.1"/>
    </source>
</evidence>
<evidence type="ECO:0000256" key="1">
    <source>
        <dbReference type="SAM" id="MobiDB-lite"/>
    </source>
</evidence>
<name>A0A0N4ZKY7_PARTI</name>
<proteinExistence type="predicted"/>
<organism evidence="2 3">
    <name type="scientific">Parastrongyloides trichosuri</name>
    <name type="common">Possum-specific nematode worm</name>
    <dbReference type="NCBI Taxonomy" id="131310"/>
    <lineage>
        <taxon>Eukaryota</taxon>
        <taxon>Metazoa</taxon>
        <taxon>Ecdysozoa</taxon>
        <taxon>Nematoda</taxon>
        <taxon>Chromadorea</taxon>
        <taxon>Rhabditida</taxon>
        <taxon>Tylenchina</taxon>
        <taxon>Panagrolaimomorpha</taxon>
        <taxon>Strongyloidoidea</taxon>
        <taxon>Strongyloididae</taxon>
        <taxon>Parastrongyloides</taxon>
    </lineage>
</organism>